<organism evidence="1 2">
    <name type="scientific">Hypothenemus hampei</name>
    <name type="common">Coffee berry borer</name>
    <dbReference type="NCBI Taxonomy" id="57062"/>
    <lineage>
        <taxon>Eukaryota</taxon>
        <taxon>Metazoa</taxon>
        <taxon>Ecdysozoa</taxon>
        <taxon>Arthropoda</taxon>
        <taxon>Hexapoda</taxon>
        <taxon>Insecta</taxon>
        <taxon>Pterygota</taxon>
        <taxon>Neoptera</taxon>
        <taxon>Endopterygota</taxon>
        <taxon>Coleoptera</taxon>
        <taxon>Polyphaga</taxon>
        <taxon>Cucujiformia</taxon>
        <taxon>Curculionidae</taxon>
        <taxon>Scolytinae</taxon>
        <taxon>Hypothenemus</taxon>
    </lineage>
</organism>
<evidence type="ECO:0000313" key="2">
    <source>
        <dbReference type="Proteomes" id="UP001566132"/>
    </source>
</evidence>
<sequence length="98" mass="11283">MQENILKIKDGDNKSITIVHVSQIKIWKGETYADQKRVWNRDEEKADLEKENITEDKKGKTSPSIDTVPIHATESSSLRTLLRKTCLTFESFKGYEPT</sequence>
<name>A0ABD1EUH6_HYPHA</name>
<gene>
    <name evidence="1" type="ORF">ABEB36_007585</name>
</gene>
<reference evidence="1 2" key="1">
    <citation type="submission" date="2024-05" db="EMBL/GenBank/DDBJ databases">
        <title>Genetic variation in Jamaican populations of the coffee berry borer (Hypothenemus hampei).</title>
        <authorList>
            <person name="Errbii M."/>
            <person name="Myrie A."/>
        </authorList>
    </citation>
    <scope>NUCLEOTIDE SEQUENCE [LARGE SCALE GENOMIC DNA]</scope>
    <source>
        <strain evidence="1">JA-Hopewell-2020-01-JO</strain>
        <tissue evidence="1">Whole body</tissue>
    </source>
</reference>
<evidence type="ECO:0000313" key="1">
    <source>
        <dbReference type="EMBL" id="KAL1502444.1"/>
    </source>
</evidence>
<dbReference type="Proteomes" id="UP001566132">
    <property type="component" value="Unassembled WGS sequence"/>
</dbReference>
<keyword evidence="2" id="KW-1185">Reference proteome</keyword>
<accession>A0ABD1EUH6</accession>
<dbReference type="EMBL" id="JBDJPC010000005">
    <property type="protein sequence ID" value="KAL1502444.1"/>
    <property type="molecule type" value="Genomic_DNA"/>
</dbReference>
<protein>
    <submittedName>
        <fullName evidence="1">Uncharacterized protein</fullName>
    </submittedName>
</protein>
<comment type="caution">
    <text evidence="1">The sequence shown here is derived from an EMBL/GenBank/DDBJ whole genome shotgun (WGS) entry which is preliminary data.</text>
</comment>
<proteinExistence type="predicted"/>
<dbReference type="AlphaFoldDB" id="A0ABD1EUH6"/>